<keyword evidence="1" id="KW-0812">Transmembrane</keyword>
<gene>
    <name evidence="2" type="ORF">M413DRAFT_72082</name>
</gene>
<protein>
    <submittedName>
        <fullName evidence="2">Uncharacterized protein</fullName>
    </submittedName>
</protein>
<accession>A0A0C3BY80</accession>
<evidence type="ECO:0000256" key="1">
    <source>
        <dbReference type="SAM" id="Phobius"/>
    </source>
</evidence>
<dbReference type="HOGENOM" id="CLU_046025_16_2_1"/>
<feature type="transmembrane region" description="Helical" evidence="1">
    <location>
        <begin position="37"/>
        <end position="58"/>
    </location>
</feature>
<reference evidence="2 3" key="1">
    <citation type="submission" date="2014-04" db="EMBL/GenBank/DDBJ databases">
        <authorList>
            <consortium name="DOE Joint Genome Institute"/>
            <person name="Kuo A."/>
            <person name="Gay G."/>
            <person name="Dore J."/>
            <person name="Kohler A."/>
            <person name="Nagy L.G."/>
            <person name="Floudas D."/>
            <person name="Copeland A."/>
            <person name="Barry K.W."/>
            <person name="Cichocki N."/>
            <person name="Veneault-Fourrey C."/>
            <person name="LaButti K."/>
            <person name="Lindquist E.A."/>
            <person name="Lipzen A."/>
            <person name="Lundell T."/>
            <person name="Morin E."/>
            <person name="Murat C."/>
            <person name="Sun H."/>
            <person name="Tunlid A."/>
            <person name="Henrissat B."/>
            <person name="Grigoriev I.V."/>
            <person name="Hibbett D.S."/>
            <person name="Martin F."/>
            <person name="Nordberg H.P."/>
            <person name="Cantor M.N."/>
            <person name="Hua S.X."/>
        </authorList>
    </citation>
    <scope>NUCLEOTIDE SEQUENCE [LARGE SCALE GENOMIC DNA]</scope>
    <source>
        <strain evidence="3">h7</strain>
    </source>
</reference>
<sequence length="87" mass="9835">LLGYLLAWGLFGALSMQAYIYYLAFVKDPLWMRAAIFLLYIFQAVQICLLSQSAFITFGTGFNNVESVDNIQHIWFSVPIMTSVGKS</sequence>
<feature type="non-terminal residue" evidence="2">
    <location>
        <position position="1"/>
    </location>
</feature>
<dbReference type="EMBL" id="KN831780">
    <property type="protein sequence ID" value="KIM41530.1"/>
    <property type="molecule type" value="Genomic_DNA"/>
</dbReference>
<name>A0A0C3BY80_HEBCY</name>
<feature type="transmembrane region" description="Helical" evidence="1">
    <location>
        <begin position="6"/>
        <end position="25"/>
    </location>
</feature>
<dbReference type="Proteomes" id="UP000053424">
    <property type="component" value="Unassembled WGS sequence"/>
</dbReference>
<organism evidence="2 3">
    <name type="scientific">Hebeloma cylindrosporum</name>
    <dbReference type="NCBI Taxonomy" id="76867"/>
    <lineage>
        <taxon>Eukaryota</taxon>
        <taxon>Fungi</taxon>
        <taxon>Dikarya</taxon>
        <taxon>Basidiomycota</taxon>
        <taxon>Agaricomycotina</taxon>
        <taxon>Agaricomycetes</taxon>
        <taxon>Agaricomycetidae</taxon>
        <taxon>Agaricales</taxon>
        <taxon>Agaricineae</taxon>
        <taxon>Hymenogastraceae</taxon>
        <taxon>Hebeloma</taxon>
    </lineage>
</organism>
<keyword evidence="3" id="KW-1185">Reference proteome</keyword>
<evidence type="ECO:0000313" key="3">
    <source>
        <dbReference type="Proteomes" id="UP000053424"/>
    </source>
</evidence>
<evidence type="ECO:0000313" key="2">
    <source>
        <dbReference type="EMBL" id="KIM41530.1"/>
    </source>
</evidence>
<dbReference type="OrthoDB" id="3053835at2759"/>
<dbReference type="AlphaFoldDB" id="A0A0C3BY80"/>
<reference evidence="3" key="2">
    <citation type="submission" date="2015-01" db="EMBL/GenBank/DDBJ databases">
        <title>Evolutionary Origins and Diversification of the Mycorrhizal Mutualists.</title>
        <authorList>
            <consortium name="DOE Joint Genome Institute"/>
            <consortium name="Mycorrhizal Genomics Consortium"/>
            <person name="Kohler A."/>
            <person name="Kuo A."/>
            <person name="Nagy L.G."/>
            <person name="Floudas D."/>
            <person name="Copeland A."/>
            <person name="Barry K.W."/>
            <person name="Cichocki N."/>
            <person name="Veneault-Fourrey C."/>
            <person name="LaButti K."/>
            <person name="Lindquist E.A."/>
            <person name="Lipzen A."/>
            <person name="Lundell T."/>
            <person name="Morin E."/>
            <person name="Murat C."/>
            <person name="Riley R."/>
            <person name="Ohm R."/>
            <person name="Sun H."/>
            <person name="Tunlid A."/>
            <person name="Henrissat B."/>
            <person name="Grigoriev I.V."/>
            <person name="Hibbett D.S."/>
            <person name="Martin F."/>
        </authorList>
    </citation>
    <scope>NUCLEOTIDE SEQUENCE [LARGE SCALE GENOMIC DNA]</scope>
    <source>
        <strain evidence="3">h7</strain>
    </source>
</reference>
<keyword evidence="1" id="KW-0472">Membrane</keyword>
<keyword evidence="1" id="KW-1133">Transmembrane helix</keyword>
<proteinExistence type="predicted"/>